<name>A0A5Q2RII3_9ACTN</name>
<keyword evidence="2" id="KW-0186">Copper</keyword>
<accession>A0A5Q2RII3</accession>
<feature type="domain" description="CopC" evidence="3">
    <location>
        <begin position="38"/>
        <end position="119"/>
    </location>
</feature>
<sequence length="124" mass="12840">MALTLGRTTFAGRCVAAVAAMVIAGVVIVATSSPVWAHIELADSDPQNVSTVAEPVEQIRLTFTNDADPALDQFAIEGPDGNAVPLVSVEPAGDGSTLIVTPAHPLAGGRHRVSWAIRSMTPTR</sequence>
<keyword evidence="5" id="KW-1185">Reference proteome</keyword>
<dbReference type="Pfam" id="PF04234">
    <property type="entry name" value="CopC"/>
    <property type="match status" value="1"/>
</dbReference>
<evidence type="ECO:0000256" key="1">
    <source>
        <dbReference type="ARBA" id="ARBA00022729"/>
    </source>
</evidence>
<organism evidence="4 5">
    <name type="scientific">Actinomarinicola tropica</name>
    <dbReference type="NCBI Taxonomy" id="2789776"/>
    <lineage>
        <taxon>Bacteria</taxon>
        <taxon>Bacillati</taxon>
        <taxon>Actinomycetota</taxon>
        <taxon>Acidimicrobiia</taxon>
        <taxon>Acidimicrobiales</taxon>
        <taxon>Iamiaceae</taxon>
        <taxon>Actinomarinicola</taxon>
    </lineage>
</organism>
<dbReference type="EMBL" id="CP045851">
    <property type="protein sequence ID" value="QGG94186.1"/>
    <property type="molecule type" value="Genomic_DNA"/>
</dbReference>
<dbReference type="Gene3D" id="2.60.40.1220">
    <property type="match status" value="1"/>
</dbReference>
<reference evidence="4 5" key="1">
    <citation type="submission" date="2019-11" db="EMBL/GenBank/DDBJ databases">
        <authorList>
            <person name="He Y."/>
        </authorList>
    </citation>
    <scope>NUCLEOTIDE SEQUENCE [LARGE SCALE GENOMIC DNA]</scope>
    <source>
        <strain evidence="4 5">SCSIO 58843</strain>
    </source>
</reference>
<protein>
    <recommendedName>
        <fullName evidence="3">CopC domain-containing protein</fullName>
    </recommendedName>
</protein>
<dbReference type="KEGG" id="atq:GH723_03200"/>
<evidence type="ECO:0000259" key="3">
    <source>
        <dbReference type="Pfam" id="PF04234"/>
    </source>
</evidence>
<dbReference type="SUPFAM" id="SSF81296">
    <property type="entry name" value="E set domains"/>
    <property type="match status" value="1"/>
</dbReference>
<dbReference type="InterPro" id="IPR014755">
    <property type="entry name" value="Cu-Rt/internalin_Ig-like"/>
</dbReference>
<gene>
    <name evidence="4" type="ORF">GH723_03200</name>
</gene>
<dbReference type="Proteomes" id="UP000334019">
    <property type="component" value="Chromosome"/>
</dbReference>
<dbReference type="InterPro" id="IPR007348">
    <property type="entry name" value="CopC_dom"/>
</dbReference>
<proteinExistence type="predicted"/>
<evidence type="ECO:0000256" key="2">
    <source>
        <dbReference type="ARBA" id="ARBA00023008"/>
    </source>
</evidence>
<dbReference type="GO" id="GO:0046688">
    <property type="term" value="P:response to copper ion"/>
    <property type="evidence" value="ECO:0007669"/>
    <property type="project" value="InterPro"/>
</dbReference>
<dbReference type="RefSeq" id="WP_153758292.1">
    <property type="nucleotide sequence ID" value="NZ_CP045851.1"/>
</dbReference>
<dbReference type="AlphaFoldDB" id="A0A5Q2RII3"/>
<dbReference type="InterPro" id="IPR014756">
    <property type="entry name" value="Ig_E-set"/>
</dbReference>
<evidence type="ECO:0000313" key="4">
    <source>
        <dbReference type="EMBL" id="QGG94186.1"/>
    </source>
</evidence>
<keyword evidence="1" id="KW-0732">Signal</keyword>
<dbReference type="GO" id="GO:0005507">
    <property type="term" value="F:copper ion binding"/>
    <property type="evidence" value="ECO:0007669"/>
    <property type="project" value="InterPro"/>
</dbReference>
<dbReference type="GO" id="GO:0042597">
    <property type="term" value="C:periplasmic space"/>
    <property type="evidence" value="ECO:0007669"/>
    <property type="project" value="InterPro"/>
</dbReference>
<evidence type="ECO:0000313" key="5">
    <source>
        <dbReference type="Proteomes" id="UP000334019"/>
    </source>
</evidence>